<accession>A0ABX8NTE4</accession>
<proteinExistence type="predicted"/>
<sequence length="309" mass="34943">MTLIVAGYTGVTFWKKKNYDRIFFVGDTLLSAEGRTDARERLIEIFKKVRRIPVKIWTPHFDTDGHFNRYIESFSSSCVIAYAGSTLTFSHMLNGIQEHLGQLRYTFIDGQYKIVKHCSSEAIQKNYAVTWADDIVFESRNLPSLAADFQMEVISHVIRRALKDVSAHRLLDQNSFRSISCQLAVALYCWDARTPVLYHVEVVLTDEFPKYATLKYRRLGEQETVVLGAPLQREVEELMQAVRKAPESPAEKTKIGAQLDRGTDELKAAKALVRKEILADQEGDCSGQLIPDTTLSFSSDRAGANPSLN</sequence>
<reference evidence="2" key="1">
    <citation type="journal article" date="2021" name="Microorganisms">
        <title>The Ever-Expanding Pseudomonas Genus: Description of 43 New Species and Partition of the Pseudomonas putida Group.</title>
        <authorList>
            <person name="Girard L."/>
            <person name="Lood C."/>
            <person name="Hofte M."/>
            <person name="Vandamme P."/>
            <person name="Rokni-Zadeh H."/>
            <person name="van Noort V."/>
            <person name="Lavigne R."/>
            <person name="De Mot R."/>
        </authorList>
    </citation>
    <scope>NUCLEOTIDE SEQUENCE</scope>
    <source>
        <strain evidence="2">SWRI132</strain>
    </source>
</reference>
<dbReference type="RefSeq" id="WP_217854993.1">
    <property type="nucleotide sequence ID" value="NZ_CP077079.1"/>
</dbReference>
<gene>
    <name evidence="2" type="ORF">KSS96_14690</name>
</gene>
<evidence type="ECO:0008006" key="4">
    <source>
        <dbReference type="Google" id="ProtNLM"/>
    </source>
</evidence>
<evidence type="ECO:0000313" key="2">
    <source>
        <dbReference type="EMBL" id="QXH64880.1"/>
    </source>
</evidence>
<keyword evidence="3" id="KW-1185">Reference proteome</keyword>
<organism evidence="2 3">
    <name type="scientific">Pseudomonas asgharzadehiana</name>
    <dbReference type="NCBI Taxonomy" id="2842349"/>
    <lineage>
        <taxon>Bacteria</taxon>
        <taxon>Pseudomonadati</taxon>
        <taxon>Pseudomonadota</taxon>
        <taxon>Gammaproteobacteria</taxon>
        <taxon>Pseudomonadales</taxon>
        <taxon>Pseudomonadaceae</taxon>
        <taxon>Pseudomonas</taxon>
    </lineage>
</organism>
<dbReference type="EMBL" id="CP077079">
    <property type="protein sequence ID" value="QXH64880.1"/>
    <property type="molecule type" value="Genomic_DNA"/>
</dbReference>
<evidence type="ECO:0000313" key="3">
    <source>
        <dbReference type="Proteomes" id="UP000886848"/>
    </source>
</evidence>
<name>A0ABX8NTE4_9PSED</name>
<feature type="region of interest" description="Disordered" evidence="1">
    <location>
        <begin position="284"/>
        <end position="309"/>
    </location>
</feature>
<protein>
    <recommendedName>
        <fullName evidence="4">Metallo-beta-lactamase domain-containing protein</fullName>
    </recommendedName>
</protein>
<dbReference type="Proteomes" id="UP000886848">
    <property type="component" value="Chromosome"/>
</dbReference>
<evidence type="ECO:0000256" key="1">
    <source>
        <dbReference type="SAM" id="MobiDB-lite"/>
    </source>
</evidence>